<sequence length="59" mass="6604">MLLKTGKVIYLACFLYPYQISPLDYPITAILSSSVDPTTEGTNDSLQTLKYDKSKDDVK</sequence>
<dbReference type="Proteomes" id="UP000373269">
    <property type="component" value="Chromosome"/>
</dbReference>
<dbReference type="EMBL" id="CP045835">
    <property type="protein sequence ID" value="QGG53988.1"/>
    <property type="molecule type" value="Genomic_DNA"/>
</dbReference>
<protein>
    <submittedName>
        <fullName evidence="1">Uncharacterized protein</fullName>
    </submittedName>
</protein>
<reference evidence="1 2" key="1">
    <citation type="submission" date="2019-11" db="EMBL/GenBank/DDBJ databases">
        <title>Whole Genome Sequencing and Comparative Genomic Analyses of Lysinibacillus pakistanensis LZH-9, a Halotolerant Strain with Excellent COD Removal Capability.</title>
        <authorList>
            <person name="Zhou H."/>
        </authorList>
    </citation>
    <scope>NUCLEOTIDE SEQUENCE [LARGE SCALE GENOMIC DNA]</scope>
    <source>
        <strain evidence="1 2">LZH-9</strain>
    </source>
</reference>
<organism evidence="1 2">
    <name type="scientific">Lysinibacillus pakistanensis</name>
    <dbReference type="NCBI Taxonomy" id="759811"/>
    <lineage>
        <taxon>Bacteria</taxon>
        <taxon>Bacillati</taxon>
        <taxon>Bacillota</taxon>
        <taxon>Bacilli</taxon>
        <taxon>Bacillales</taxon>
        <taxon>Bacillaceae</taxon>
        <taxon>Lysinibacillus</taxon>
    </lineage>
</organism>
<name>A0ABX6DGM7_9BACI</name>
<gene>
    <name evidence="1" type="ORF">GDS87_19350</name>
</gene>
<keyword evidence="2" id="KW-1185">Reference proteome</keyword>
<accession>A0ABX6DGM7</accession>
<evidence type="ECO:0000313" key="2">
    <source>
        <dbReference type="Proteomes" id="UP000373269"/>
    </source>
</evidence>
<proteinExistence type="predicted"/>
<evidence type="ECO:0000313" key="1">
    <source>
        <dbReference type="EMBL" id="QGG53988.1"/>
    </source>
</evidence>